<dbReference type="PANTHER" id="PTHR12161:SF14">
    <property type="entry name" value="REGULATOR OF VPS4 ACTIVITY IN THE MVB PATHWAY PROTEIN"/>
    <property type="match status" value="1"/>
</dbReference>
<protein>
    <submittedName>
        <fullName evidence="3">Ankyrin repeat domain-containing protein 12-like</fullName>
    </submittedName>
</protein>
<proteinExistence type="inferred from homology"/>
<feature type="compositionally biased region" description="Basic residues" evidence="2">
    <location>
        <begin position="557"/>
        <end position="568"/>
    </location>
</feature>
<comment type="similarity">
    <text evidence="1">Belongs to the IST1 family.</text>
</comment>
<accession>A0A2Z7D738</accession>
<evidence type="ECO:0000313" key="4">
    <source>
        <dbReference type="Proteomes" id="UP000250235"/>
    </source>
</evidence>
<dbReference type="EMBL" id="KQ988989">
    <property type="protein sequence ID" value="KZV55245.1"/>
    <property type="molecule type" value="Genomic_DNA"/>
</dbReference>
<sequence length="687" mass="77290">MLDGLLGRGFSSKWSDFSSISLGFCKSLIKATRARIEVVRRRAEAKQRFLKGDLAKLLSNGLDINAYGRTEEFLAGSNLLLCYDFIEQTCEYIVKQLPIIEKQRECPEECREAVASLMFAAARFSDLPELRDLRNVFQQRYGNSLEAFVNQKFCEKLAVVPPARAKRLQVLHDITSEFSIKWDSKGFEQRMGSPSVLVQVGAQKADVKQKHELLDVKGRTQSSAERDIMRKDNSNNHTQEIKQAHKSPLKKGERSTQVGDFLFHGIQTSSGDEHSPIKRCDGLKQVKTENPSHRKMQNNIEAGNARTSKGGSNSMKGENYGPLTENKHSHPAVKIDAESMTVRLSNSSHRKDVGNGHIGYMRHNNGICNPGKGEDAFSRKSDEYASYFGENSGKNDEVFTIDGCLDHSKALGSIKRELEDESDRLKSCTKNALLPPYVKAKDVIGLPPPYTKPKEDKRRASRVSNHVGSDSEHLVNFSACNISDAPGQTCAEPDENVHKEQFIEPTKMKSYFQEKDFGHQDYKVSISKPRSSRRKHHKSSSGNDILGSGEDGDAKRRSNSRRRDHSRKGLQMIFDEEQHKHNEEEMLIDELLVHYCNKPSSYNGGKLKKKLQVRSSHQIAHAHDASKMASVTTRSVSLPRESVASPELKKAFNRSNTLQPDNQARHVHPKLPDYDDLAERFAAMKGK</sequence>
<dbReference type="GO" id="GO:0015031">
    <property type="term" value="P:protein transport"/>
    <property type="evidence" value="ECO:0007669"/>
    <property type="project" value="InterPro"/>
</dbReference>
<dbReference type="Proteomes" id="UP000250235">
    <property type="component" value="Unassembled WGS sequence"/>
</dbReference>
<gene>
    <name evidence="3" type="ORF">F511_25842</name>
</gene>
<evidence type="ECO:0000256" key="2">
    <source>
        <dbReference type="SAM" id="MobiDB-lite"/>
    </source>
</evidence>
<name>A0A2Z7D738_9LAMI</name>
<feature type="compositionally biased region" description="Basic and acidic residues" evidence="2">
    <location>
        <begin position="217"/>
        <end position="243"/>
    </location>
</feature>
<dbReference type="Pfam" id="PF03398">
    <property type="entry name" value="Ist1"/>
    <property type="match status" value="1"/>
</dbReference>
<feature type="region of interest" description="Disordered" evidence="2">
    <location>
        <begin position="447"/>
        <end position="468"/>
    </location>
</feature>
<dbReference type="InterPro" id="IPR042277">
    <property type="entry name" value="IST1-like"/>
</dbReference>
<feature type="region of interest" description="Disordered" evidence="2">
    <location>
        <begin position="217"/>
        <end position="254"/>
    </location>
</feature>
<dbReference type="Gene3D" id="1.20.1260.60">
    <property type="entry name" value="Vacuolar protein sorting-associated protein Ist1"/>
    <property type="match status" value="1"/>
</dbReference>
<dbReference type="AlphaFoldDB" id="A0A2Z7D738"/>
<dbReference type="PANTHER" id="PTHR12161">
    <property type="entry name" value="IST1 FAMILY MEMBER"/>
    <property type="match status" value="1"/>
</dbReference>
<keyword evidence="4" id="KW-1185">Reference proteome</keyword>
<evidence type="ECO:0000256" key="1">
    <source>
        <dbReference type="ARBA" id="ARBA00005536"/>
    </source>
</evidence>
<reference evidence="3 4" key="1">
    <citation type="journal article" date="2015" name="Proc. Natl. Acad. Sci. U.S.A.">
        <title>The resurrection genome of Boea hygrometrica: A blueprint for survival of dehydration.</title>
        <authorList>
            <person name="Xiao L."/>
            <person name="Yang G."/>
            <person name="Zhang L."/>
            <person name="Yang X."/>
            <person name="Zhao S."/>
            <person name="Ji Z."/>
            <person name="Zhou Q."/>
            <person name="Hu M."/>
            <person name="Wang Y."/>
            <person name="Chen M."/>
            <person name="Xu Y."/>
            <person name="Jin H."/>
            <person name="Xiao X."/>
            <person name="Hu G."/>
            <person name="Bao F."/>
            <person name="Hu Y."/>
            <person name="Wan P."/>
            <person name="Li L."/>
            <person name="Deng X."/>
            <person name="Kuang T."/>
            <person name="Xiang C."/>
            <person name="Zhu J.K."/>
            <person name="Oliver M.J."/>
            <person name="He Y."/>
        </authorList>
    </citation>
    <scope>NUCLEOTIDE SEQUENCE [LARGE SCALE GENOMIC DNA]</scope>
    <source>
        <strain evidence="4">cv. XS01</strain>
    </source>
</reference>
<evidence type="ECO:0000313" key="3">
    <source>
        <dbReference type="EMBL" id="KZV55245.1"/>
    </source>
</evidence>
<dbReference type="InterPro" id="IPR005061">
    <property type="entry name" value="Ist1"/>
</dbReference>
<dbReference type="OrthoDB" id="29853at2759"/>
<dbReference type="FunFam" id="1.20.1260.60:FF:000002">
    <property type="entry name" value="Vacuolar protein sorting-associated protein IST1"/>
    <property type="match status" value="1"/>
</dbReference>
<organism evidence="3 4">
    <name type="scientific">Dorcoceras hygrometricum</name>
    <dbReference type="NCBI Taxonomy" id="472368"/>
    <lineage>
        <taxon>Eukaryota</taxon>
        <taxon>Viridiplantae</taxon>
        <taxon>Streptophyta</taxon>
        <taxon>Embryophyta</taxon>
        <taxon>Tracheophyta</taxon>
        <taxon>Spermatophyta</taxon>
        <taxon>Magnoliopsida</taxon>
        <taxon>eudicotyledons</taxon>
        <taxon>Gunneridae</taxon>
        <taxon>Pentapetalae</taxon>
        <taxon>asterids</taxon>
        <taxon>lamiids</taxon>
        <taxon>Lamiales</taxon>
        <taxon>Gesneriaceae</taxon>
        <taxon>Didymocarpoideae</taxon>
        <taxon>Trichosporeae</taxon>
        <taxon>Loxocarpinae</taxon>
        <taxon>Dorcoceras</taxon>
    </lineage>
</organism>
<feature type="compositionally biased region" description="Basic residues" evidence="2">
    <location>
        <begin position="530"/>
        <end position="539"/>
    </location>
</feature>
<feature type="region of interest" description="Disordered" evidence="2">
    <location>
        <begin position="525"/>
        <end position="577"/>
    </location>
</feature>